<organism evidence="4 5">
    <name type="scientific">Cavenderia fasciculata</name>
    <name type="common">Slime mold</name>
    <name type="synonym">Dictyostelium fasciculatum</name>
    <dbReference type="NCBI Taxonomy" id="261658"/>
    <lineage>
        <taxon>Eukaryota</taxon>
        <taxon>Amoebozoa</taxon>
        <taxon>Evosea</taxon>
        <taxon>Eumycetozoa</taxon>
        <taxon>Dictyostelia</taxon>
        <taxon>Acytosteliales</taxon>
        <taxon>Cavenderiaceae</taxon>
        <taxon>Cavenderia</taxon>
    </lineage>
</organism>
<dbReference type="GO" id="GO:0003723">
    <property type="term" value="F:RNA binding"/>
    <property type="evidence" value="ECO:0007669"/>
    <property type="project" value="TreeGrafter"/>
</dbReference>
<dbReference type="STRING" id="1054147.F4PYW2"/>
<dbReference type="Proteomes" id="UP000007797">
    <property type="component" value="Unassembled WGS sequence"/>
</dbReference>
<dbReference type="InterPro" id="IPR039883">
    <property type="entry name" value="Fcf2/DNTTIP2"/>
</dbReference>
<dbReference type="RefSeq" id="XP_004357470.1">
    <property type="nucleotide sequence ID" value="XM_004357414.1"/>
</dbReference>
<dbReference type="KEGG" id="dfa:DFA_02234"/>
<dbReference type="PANTHER" id="PTHR21686">
    <property type="entry name" value="DEOXYNUCLEOTIDYLTRANSFERASE TERMINAL-INTERACTING PROTEIN 2"/>
    <property type="match status" value="1"/>
</dbReference>
<evidence type="ECO:0000313" key="5">
    <source>
        <dbReference type="Proteomes" id="UP000007797"/>
    </source>
</evidence>
<sequence length="209" mass="23962">MSAASNIDTLVKKNTISKETDILRKDLEKTSKQTFIDIEEESLNNIKKKIVSIDESKNILPTTESNGMTRNDHGALVDNKNTNKKKNTVRFGVGGVTKEMKREAKLINLQRFADPSQGHFSSSDKQSLPKLFEIGTFVDNHTDYFNRFTSKEKKRGTIGDIMSNDKVLNYIDKKSSQIQKDSYQKNYLRNLQQQQRKRPAKRVKSSELD</sequence>
<keyword evidence="2" id="KW-0539">Nucleus</keyword>
<dbReference type="Pfam" id="PF08698">
    <property type="entry name" value="Fcf2"/>
    <property type="match status" value="1"/>
</dbReference>
<comment type="subcellular location">
    <subcellularLocation>
        <location evidence="1">Nucleus</location>
        <location evidence="1">Nucleolus</location>
    </subcellularLocation>
</comment>
<dbReference type="OrthoDB" id="427886at2759"/>
<evidence type="ECO:0000259" key="3">
    <source>
        <dbReference type="Pfam" id="PF08698"/>
    </source>
</evidence>
<name>F4PYW2_CACFS</name>
<dbReference type="AlphaFoldDB" id="F4PYW2"/>
<reference evidence="5" key="1">
    <citation type="journal article" date="2011" name="Genome Res.">
        <title>Phylogeny-wide analysis of social amoeba genomes highlights ancient origins for complex intercellular communication.</title>
        <authorList>
            <person name="Heidel A.J."/>
            <person name="Lawal H.M."/>
            <person name="Felder M."/>
            <person name="Schilde C."/>
            <person name="Helps N.R."/>
            <person name="Tunggal B."/>
            <person name="Rivero F."/>
            <person name="John U."/>
            <person name="Schleicher M."/>
            <person name="Eichinger L."/>
            <person name="Platzer M."/>
            <person name="Noegel A.A."/>
            <person name="Schaap P."/>
            <person name="Gloeckner G."/>
        </authorList>
    </citation>
    <scope>NUCLEOTIDE SEQUENCE [LARGE SCALE GENOMIC DNA]</scope>
    <source>
        <strain evidence="5">SH3</strain>
    </source>
</reference>
<accession>F4PYW2</accession>
<feature type="domain" description="Fcf2 pre-rRNA processing C-terminal" evidence="3">
    <location>
        <begin position="95"/>
        <end position="174"/>
    </location>
</feature>
<keyword evidence="5" id="KW-1185">Reference proteome</keyword>
<dbReference type="GeneID" id="14871055"/>
<dbReference type="GO" id="GO:0005730">
    <property type="term" value="C:nucleolus"/>
    <property type="evidence" value="ECO:0007669"/>
    <property type="project" value="UniProtKB-SubCell"/>
</dbReference>
<proteinExistence type="predicted"/>
<evidence type="ECO:0000313" key="4">
    <source>
        <dbReference type="EMBL" id="EGG18991.1"/>
    </source>
</evidence>
<protein>
    <recommendedName>
        <fullName evidence="3">Fcf2 pre-rRNA processing C-terminal domain-containing protein</fullName>
    </recommendedName>
</protein>
<evidence type="ECO:0000256" key="2">
    <source>
        <dbReference type="ARBA" id="ARBA00023242"/>
    </source>
</evidence>
<dbReference type="PANTHER" id="PTHR21686:SF12">
    <property type="entry name" value="DEOXYNUCLEOTIDYLTRANSFERASE TERMINAL-INTERACTING PROTEIN 2"/>
    <property type="match status" value="1"/>
</dbReference>
<dbReference type="EMBL" id="GL883016">
    <property type="protein sequence ID" value="EGG18991.1"/>
    <property type="molecule type" value="Genomic_DNA"/>
</dbReference>
<evidence type="ECO:0000256" key="1">
    <source>
        <dbReference type="ARBA" id="ARBA00004604"/>
    </source>
</evidence>
<gene>
    <name evidence="4" type="ORF">DFA_02234</name>
</gene>
<dbReference type="InterPro" id="IPR014810">
    <property type="entry name" value="Fcf2_C"/>
</dbReference>
<dbReference type="GO" id="GO:0006396">
    <property type="term" value="P:RNA processing"/>
    <property type="evidence" value="ECO:0007669"/>
    <property type="project" value="TreeGrafter"/>
</dbReference>